<dbReference type="Proteomes" id="UP000596661">
    <property type="component" value="Chromosome 4"/>
</dbReference>
<feature type="coiled-coil region" evidence="1">
    <location>
        <begin position="1801"/>
        <end position="1835"/>
    </location>
</feature>
<feature type="compositionally biased region" description="Polar residues" evidence="2">
    <location>
        <begin position="14"/>
        <end position="31"/>
    </location>
</feature>
<feature type="coiled-coil region" evidence="1">
    <location>
        <begin position="955"/>
        <end position="1362"/>
    </location>
</feature>
<feature type="coiled-coil region" evidence="1">
    <location>
        <begin position="145"/>
        <end position="176"/>
    </location>
</feature>
<feature type="region of interest" description="Disordered" evidence="2">
    <location>
        <begin position="1"/>
        <end position="52"/>
    </location>
</feature>
<organism evidence="3 4">
    <name type="scientific">Cannabis sativa</name>
    <name type="common">Hemp</name>
    <name type="synonym">Marijuana</name>
    <dbReference type="NCBI Taxonomy" id="3483"/>
    <lineage>
        <taxon>Eukaryota</taxon>
        <taxon>Viridiplantae</taxon>
        <taxon>Streptophyta</taxon>
        <taxon>Embryophyta</taxon>
        <taxon>Tracheophyta</taxon>
        <taxon>Spermatophyta</taxon>
        <taxon>Magnoliopsida</taxon>
        <taxon>eudicotyledons</taxon>
        <taxon>Gunneridae</taxon>
        <taxon>Pentapetalae</taxon>
        <taxon>rosids</taxon>
        <taxon>fabids</taxon>
        <taxon>Rosales</taxon>
        <taxon>Cannabaceae</taxon>
        <taxon>Cannabis</taxon>
    </lineage>
</organism>
<dbReference type="OMA" id="HMWLLAS"/>
<dbReference type="Gene3D" id="1.10.287.1490">
    <property type="match status" value="1"/>
</dbReference>
<dbReference type="Gramene" id="evm.model.04.413">
    <property type="protein sequence ID" value="cds.evm.model.04.413"/>
    <property type="gene ID" value="evm.TU.04.413"/>
</dbReference>
<sequence length="2063" mass="231092">MSETHNPELLEESQPVSSSDSIHSLEASNGSMEVESSKSAIQNDVGEPDNQEFGSTIVVENHNGISEGVEGNMQGEDNLKVGEDVGKEDMFVDCPDELVTSGDGKEAIVAVELVDNMKEEPYLHEENGVQDDYVMDELERLKVVLDQTVCEKENASLEYKEEREAFIRELAGLRRQLQAFTSGEPLIDESVSQESENKVQETDTSVSVTELMTECTQIVKSACEERLQTKATVSELQAILLAKNQEIEELNVKVNEFPVSHIEMVTDRLLSYLTGLVDPQEASDGSIGGKLVSIEKGTYTLAVTYNMLLSEIDQLRQCLSETRSSASFQDFGTIFTAARDELLELKRKESDFAEKLSHFEDENRKLLQQLDDQRMMAERVNAELGKTKSELEQEKTRSSNTKEKLTMAVTKGKALVQQRDSLKQSLAEKTRELEKCSTNLQEKSSALEAAELHIEELLRSEIVVTSLQETLFEKNAILEKLEELLSHNSIPEELLSMEIVERCKGLVDENNKLKGVSLEFHKVKDALSLIHLPESVSSSELSSQVNWVRELLYQVNSELNTMQDEFSVTKDAAQNEIDRLTASLSAELQTNDYLQVELDDLTCKYKEIVEKERKMSLEKDHLVKMLHETSGLTMEDGVSHSSLDIVTLVERCIGRIKELSNASLGSYVDAELFEKVESYLYMTNQELVLSQLLLDEDLLMRSQVGSLSIELTRVSEELVALKEQKESMKKDLDRADEKSSLLREKLTMAVKKGKGLVQDRENLKHQIDEKNSEIEKLRLQVQQQQSELAEQRDQINRMSADIEGIPKLEMDIVAVKEQKDQLEKFLLDSNNMLQKVIESIDGITLPADSVFDEPAQKVNLLEGYISKCLDDKTIAEKELVRVEEEVKILANKLIEAEATIKTLENNNILQRIIESIDGIVLPVDLVFDEPVDKVNWLSGYIKECQDGKTFVEKELVKVKEEIGTLNGKLVEAEATIKSLEDTLSVAKSDITQLAEEKKEIELAKDNVEQELQKAHEEASLLTSKFTDVFERKKSLEEALTLAENNIHAFVSEKESAVLGRFVAETELEQVKEEVAVQTNKLTEAYKTVKSLEDALSQAQTNVTLLSEQNNDAQVHITDLEKEMKKLQEEVGSQVSKVADVDVEKELVKVKEEIGTLNGKLVEAEATIKSLEDTLSVAKNDISQLAEEKREIELAKDNVEQELQKAHEEASLLTSKFTDAFECKKSLEEALALAESNMHAIISEKESALVSRSDAETELEQVRGEVTLLSEQNNDARKTMKSLEDALSQAQTDVTLLSEQNNDAQVCITDLENEMKKLQEEVSSQASKLADMDVTKKSLEESLLRAENNISILEGEKANAEGAILALNSKLNACMEELAGTTGSIESKSVELSGYLHDVQVLMNDKTLLSLIKGFEKKFDGLKNMDIILQRIRDHFGGLGFEVMENHDMEDLHTTNSIPDDIGDMFNIEKDNYEISVVDGDLVSSFNKITEGFQLRNKILAEKFGHFSSFLDEFIAALLGKLQITSDEVMVVFEHIESLKQKVNGLEMHKQEQDNEIALLENDLKTLLSACTDATSELQFEVRNNLLELSSLPDVEKLRQSFFQVIEETGVASGQKGHQNLEGSKYGKAAEMMLLATRKVQALCKHFESTTEVAASTIVDLQNELIEARKFSEKAIEESDLKQNTISKLEADVEAFRTSCSELRLIIEDYQAKEVALKEREAKVLSLHNSLSKKEKEAGDTLLSASQVNTLYKKIGELEIPMVGSEVGDPELQNSSQLEKLFYIIDNFSDLQHQCISISMEKENLQMALETQMLENEQLKEEIEKHAADEQATEKMRYELSELMFGLEKIVGIIGGDSLIKDQNSSVIKGSLVALEKRVMTLLSEYESSKSKTQDLGSKLVQSQKDVDELSMKVKLLEDSLQGRDTQPEIIQERSIYEGTSMPTNPEISEVEDAGSLGKKAVSSVPLAAHVRTMRKGSTDHLALDIDGETNRLITDEETDEDKGHIFKSLNTSGLVPRQGRLIADRVDGIWVSGGRVLMSRPRARLGVIAYCLLVHIWLLGTIL</sequence>
<reference evidence="3" key="2">
    <citation type="submission" date="2021-03" db="UniProtKB">
        <authorList>
            <consortium name="EnsemblPlants"/>
        </authorList>
    </citation>
    <scope>IDENTIFICATION</scope>
</reference>
<evidence type="ECO:0000313" key="4">
    <source>
        <dbReference type="Proteomes" id="UP000596661"/>
    </source>
</evidence>
<dbReference type="SUPFAM" id="SSF57997">
    <property type="entry name" value="Tropomyosin"/>
    <property type="match status" value="1"/>
</dbReference>
<evidence type="ECO:0000256" key="1">
    <source>
        <dbReference type="SAM" id="Coils"/>
    </source>
</evidence>
<keyword evidence="1" id="KW-0175">Coiled coil</keyword>
<dbReference type="EnsemblPlants" id="evm.model.04.413">
    <property type="protein sequence ID" value="cds.evm.model.04.413"/>
    <property type="gene ID" value="evm.TU.04.413"/>
</dbReference>
<dbReference type="PANTHER" id="PTHR43939">
    <property type="entry name" value="COILED-COIL DOMAIN-CONTAINING PROTEIN 158"/>
    <property type="match status" value="1"/>
</dbReference>
<dbReference type="PANTHER" id="PTHR43939:SF68">
    <property type="entry name" value="CENTROSOMAL PROTEIN OF 290 KDA-LIKE"/>
    <property type="match status" value="1"/>
</dbReference>
<feature type="coiled-coil region" evidence="1">
    <location>
        <begin position="711"/>
        <end position="801"/>
    </location>
</feature>
<keyword evidence="4" id="KW-1185">Reference proteome</keyword>
<dbReference type="OrthoDB" id="10255522at2759"/>
<evidence type="ECO:0000313" key="3">
    <source>
        <dbReference type="EnsemblPlants" id="cds.evm.model.04.413"/>
    </source>
</evidence>
<proteinExistence type="predicted"/>
<feature type="coiled-coil region" evidence="1">
    <location>
        <begin position="865"/>
        <end position="906"/>
    </location>
</feature>
<reference evidence="3" key="1">
    <citation type="submission" date="2018-11" db="EMBL/GenBank/DDBJ databases">
        <authorList>
            <person name="Grassa J C."/>
        </authorList>
    </citation>
    <scope>NUCLEOTIDE SEQUENCE [LARGE SCALE GENOMIC DNA]</scope>
</reference>
<feature type="coiled-coil region" evidence="1">
    <location>
        <begin position="1535"/>
        <end position="1569"/>
    </location>
</feature>
<protein>
    <submittedName>
        <fullName evidence="3">Uncharacterized protein</fullName>
    </submittedName>
</protein>
<evidence type="ECO:0000256" key="2">
    <source>
        <dbReference type="SAM" id="MobiDB-lite"/>
    </source>
</evidence>
<feature type="region of interest" description="Disordered" evidence="2">
    <location>
        <begin position="385"/>
        <end position="404"/>
    </location>
</feature>
<name>A0A803PHC5_CANSA</name>
<accession>A0A803PHC5</accession>
<dbReference type="EMBL" id="UZAU01000358">
    <property type="status" value="NOT_ANNOTATED_CDS"/>
    <property type="molecule type" value="Genomic_DNA"/>
</dbReference>